<reference evidence="1 2" key="1">
    <citation type="submission" date="2018-06" db="EMBL/GenBank/DDBJ databases">
        <title>Fusarium incarnatum-equiseti species complex species 28.</title>
        <authorList>
            <person name="Gardiner D.M."/>
        </authorList>
    </citation>
    <scope>NUCLEOTIDE SEQUENCE [LARGE SCALE GENOMIC DNA]</scope>
    <source>
        <strain evidence="1 2">FIESC_28</strain>
    </source>
</reference>
<dbReference type="Proteomes" id="UP000253153">
    <property type="component" value="Unassembled WGS sequence"/>
</dbReference>
<evidence type="ECO:0000313" key="1">
    <source>
        <dbReference type="EMBL" id="RBR23067.1"/>
    </source>
</evidence>
<dbReference type="GeneID" id="41993505"/>
<dbReference type="AlphaFoldDB" id="A0A366S157"/>
<dbReference type="RefSeq" id="XP_031017658.1">
    <property type="nucleotide sequence ID" value="XM_031158209.1"/>
</dbReference>
<accession>A0A366S157</accession>
<evidence type="ECO:0000313" key="2">
    <source>
        <dbReference type="Proteomes" id="UP000253153"/>
    </source>
</evidence>
<organism evidence="1 2">
    <name type="scientific">Fusarium coffeatum</name>
    <dbReference type="NCBI Taxonomy" id="231269"/>
    <lineage>
        <taxon>Eukaryota</taxon>
        <taxon>Fungi</taxon>
        <taxon>Dikarya</taxon>
        <taxon>Ascomycota</taxon>
        <taxon>Pezizomycotina</taxon>
        <taxon>Sordariomycetes</taxon>
        <taxon>Hypocreomycetidae</taxon>
        <taxon>Hypocreales</taxon>
        <taxon>Nectriaceae</taxon>
        <taxon>Fusarium</taxon>
        <taxon>Fusarium incarnatum-equiseti species complex</taxon>
    </lineage>
</organism>
<keyword evidence="2" id="KW-1185">Reference proteome</keyword>
<proteinExistence type="predicted"/>
<comment type="caution">
    <text evidence="1">The sequence shown here is derived from an EMBL/GenBank/DDBJ whole genome shotgun (WGS) entry which is preliminary data.</text>
</comment>
<gene>
    <name evidence="1" type="ORF">FIESC28_04062</name>
</gene>
<name>A0A366S157_9HYPO</name>
<sequence length="501" mass="56692">MENGTKMSSSPGCNPSQGTKTSLTLTDLPIEILSHSLSFLPNRRPVRNAITSCSALHDAFKNKPSYIASCVLFNSMSDGVFEEACVVNNLKNESWKGAKAGIKAIHRAYNSRMIPGRDLTFENVKEMWKLHKAVVYFGRQIPRTLINENPVTSQKDYFYVTRLVRSRFQRALYRFSAYLDIMEKLRASPLHDHGGKSRPLTEAEKVEAPAVTSLSGLDDHRVLLAWHSHYCTVEIEQVSGICGLLINQIAPTFNDFLEHDVELGSRLHKYIVHPQQPRSMSPIALGLPFLHKFMTAPARTLQQDVIYPVLEHVEWNPRDISRIPFPSTDEALNAKVFETDARPGMWANEPLLECIIRTPFFKDPDKGPPLPWGYVFWDLNMLENAGFKNINMEDRINSDLDVTFPEGHFDREAPCPLERYGSNRATELLFFAQHEKHLMRKRGETGYFNFEAFCESVKDRLVSNMPGIPEGIMGGLLDVVPAEHGLNGLLEYMAAVLANET</sequence>
<dbReference type="OrthoDB" id="5427059at2759"/>
<dbReference type="EMBL" id="QKXC01000081">
    <property type="protein sequence ID" value="RBR23067.1"/>
    <property type="molecule type" value="Genomic_DNA"/>
</dbReference>
<protein>
    <submittedName>
        <fullName evidence="1">Uncharacterized protein</fullName>
    </submittedName>
</protein>